<dbReference type="EMBL" id="FNFY01000033">
    <property type="protein sequence ID" value="SDL24242.1"/>
    <property type="molecule type" value="Genomic_DNA"/>
</dbReference>
<evidence type="ECO:0000313" key="3">
    <source>
        <dbReference type="Proteomes" id="UP000199008"/>
    </source>
</evidence>
<dbReference type="OrthoDB" id="2382309at2"/>
<dbReference type="Proteomes" id="UP000199008">
    <property type="component" value="Unassembled WGS sequence"/>
</dbReference>
<keyword evidence="1" id="KW-0472">Membrane</keyword>
<dbReference type="RefSeq" id="WP_092987956.1">
    <property type="nucleotide sequence ID" value="NZ_FNFY01000033.1"/>
</dbReference>
<reference evidence="3" key="1">
    <citation type="submission" date="2016-10" db="EMBL/GenBank/DDBJ databases">
        <authorList>
            <person name="Varghese N."/>
            <person name="Submissions S."/>
        </authorList>
    </citation>
    <scope>NUCLEOTIDE SEQUENCE [LARGE SCALE GENOMIC DNA]</scope>
    <source>
        <strain evidence="3">CGMCC 1.8895</strain>
    </source>
</reference>
<evidence type="ECO:0000256" key="1">
    <source>
        <dbReference type="SAM" id="Phobius"/>
    </source>
</evidence>
<feature type="transmembrane region" description="Helical" evidence="1">
    <location>
        <begin position="36"/>
        <end position="57"/>
    </location>
</feature>
<evidence type="ECO:0000313" key="2">
    <source>
        <dbReference type="EMBL" id="SDL24242.1"/>
    </source>
</evidence>
<dbReference type="STRING" id="576118.SAMN05216216_13319"/>
<keyword evidence="1" id="KW-1133">Transmembrane helix</keyword>
<dbReference type="Pfam" id="PF14068">
    <property type="entry name" value="YuiB"/>
    <property type="match status" value="1"/>
</dbReference>
<name>A0A1G9IGK5_9BACL</name>
<keyword evidence="1" id="KW-0812">Transmembrane</keyword>
<organism evidence="2 3">
    <name type="scientific">Lacicoccus qingdaonensis</name>
    <dbReference type="NCBI Taxonomy" id="576118"/>
    <lineage>
        <taxon>Bacteria</taxon>
        <taxon>Bacillati</taxon>
        <taxon>Bacillota</taxon>
        <taxon>Bacilli</taxon>
        <taxon>Bacillales</taxon>
        <taxon>Salinicoccaceae</taxon>
        <taxon>Lacicoccus</taxon>
    </lineage>
</organism>
<gene>
    <name evidence="2" type="ORF">SAMN05216216_13319</name>
</gene>
<accession>A0A1G9IGK5</accession>
<feature type="transmembrane region" description="Helical" evidence="1">
    <location>
        <begin position="6"/>
        <end position="29"/>
    </location>
</feature>
<sequence>MAIIIQLVISMVLFFVLFYGISFILNMILKTTWLMVVVYPFIIILMMDGISTFSYLTNPAQSFQAAYEGIAALDLPNILMLGSGFIGVILAGFTIRYLRNAGYKMF</sequence>
<keyword evidence="3" id="KW-1185">Reference proteome</keyword>
<dbReference type="AlphaFoldDB" id="A0A1G9IGK5"/>
<feature type="transmembrane region" description="Helical" evidence="1">
    <location>
        <begin position="77"/>
        <end position="98"/>
    </location>
</feature>
<protein>
    <submittedName>
        <fullName evidence="2">Putative membrane protein</fullName>
    </submittedName>
</protein>
<proteinExistence type="predicted"/>
<dbReference type="InterPro" id="IPR025917">
    <property type="entry name" value="YuiB"/>
</dbReference>